<proteinExistence type="predicted"/>
<organism evidence="1 2">
    <name type="scientific">Penstemon smallii</name>
    <dbReference type="NCBI Taxonomy" id="265156"/>
    <lineage>
        <taxon>Eukaryota</taxon>
        <taxon>Viridiplantae</taxon>
        <taxon>Streptophyta</taxon>
        <taxon>Embryophyta</taxon>
        <taxon>Tracheophyta</taxon>
        <taxon>Spermatophyta</taxon>
        <taxon>Magnoliopsida</taxon>
        <taxon>eudicotyledons</taxon>
        <taxon>Gunneridae</taxon>
        <taxon>Pentapetalae</taxon>
        <taxon>asterids</taxon>
        <taxon>lamiids</taxon>
        <taxon>Lamiales</taxon>
        <taxon>Plantaginaceae</taxon>
        <taxon>Cheloneae</taxon>
        <taxon>Penstemon</taxon>
    </lineage>
</organism>
<dbReference type="AlphaFoldDB" id="A0ABD3S9S9"/>
<dbReference type="PANTHER" id="PTHR31549">
    <property type="entry name" value="PROTEIN, PUTATIVE (DUF247)-RELATED-RELATED"/>
    <property type="match status" value="1"/>
</dbReference>
<accession>A0ABD3S9S9</accession>
<keyword evidence="2" id="KW-1185">Reference proteome</keyword>
<evidence type="ECO:0000313" key="2">
    <source>
        <dbReference type="Proteomes" id="UP001634393"/>
    </source>
</evidence>
<sequence>MNSWVFDVERNLYNMADISNELEQWRNKSIYRLPAHVGACNPQVVSFGPYHHGEQHLKPMEESTKPLSHYVEALSDVLNDLKDAYDQLDPVWHEDDKFLQLMILDGCFILEIMFVATHSMDDYDPNDPIFSNHGNLNAMPIIRQDMLLLENQVPLLVLEKLLGAAGSHRIADELVQRLVLKFCLPASYPSSVGHSVHILDVYRKGLIYEYPKRKRNKSMRRRPKIHEGGVAIIPSATELNEAGIRFNISGTRSLKDISFRGNALILPPIVIDGETKSRFLNLMAFERFHVGAGNEVTSYAIFMSCLLKSGKDVSLLHSRGIVQNALGSDHDVARLFRLICEDVVLDPASTLDEVYNMVSQKLRNSFRKRLNAWRSDLFQTYLKSPWAVVSVIAGIVLFT</sequence>
<dbReference type="EMBL" id="JBJXBP010000007">
    <property type="protein sequence ID" value="KAL3821178.1"/>
    <property type="molecule type" value="Genomic_DNA"/>
</dbReference>
<dbReference type="PANTHER" id="PTHR31549:SF80">
    <property type="entry name" value="OS12G0481000 PROTEIN"/>
    <property type="match status" value="1"/>
</dbReference>
<evidence type="ECO:0000313" key="1">
    <source>
        <dbReference type="EMBL" id="KAL3821178.1"/>
    </source>
</evidence>
<reference evidence="1 2" key="1">
    <citation type="submission" date="2024-12" db="EMBL/GenBank/DDBJ databases">
        <title>The unique morphological basis and parallel evolutionary history of personate flowers in Penstemon.</title>
        <authorList>
            <person name="Depatie T.H."/>
            <person name="Wessinger C.A."/>
        </authorList>
    </citation>
    <scope>NUCLEOTIDE SEQUENCE [LARGE SCALE GENOMIC DNA]</scope>
    <source>
        <strain evidence="1">WTNN_2</strain>
        <tissue evidence="1">Leaf</tissue>
    </source>
</reference>
<protein>
    <submittedName>
        <fullName evidence="1">Uncharacterized protein</fullName>
    </submittedName>
</protein>
<comment type="caution">
    <text evidence="1">The sequence shown here is derived from an EMBL/GenBank/DDBJ whole genome shotgun (WGS) entry which is preliminary data.</text>
</comment>
<name>A0ABD3S9S9_9LAMI</name>
<dbReference type="Proteomes" id="UP001634393">
    <property type="component" value="Unassembled WGS sequence"/>
</dbReference>
<dbReference type="InterPro" id="IPR004158">
    <property type="entry name" value="DUF247_pln"/>
</dbReference>
<gene>
    <name evidence="1" type="ORF">ACJIZ3_007083</name>
</gene>
<dbReference type="Pfam" id="PF03140">
    <property type="entry name" value="DUF247"/>
    <property type="match status" value="1"/>
</dbReference>